<proteinExistence type="predicted"/>
<dbReference type="Proteomes" id="UP000015106">
    <property type="component" value="Chromosome 7"/>
</dbReference>
<dbReference type="AlphaFoldDB" id="A0A8R7R5B4"/>
<feature type="compositionally biased region" description="Low complexity" evidence="1">
    <location>
        <begin position="30"/>
        <end position="48"/>
    </location>
</feature>
<feature type="compositionally biased region" description="Basic and acidic residues" evidence="1">
    <location>
        <begin position="11"/>
        <end position="20"/>
    </location>
</feature>
<organism evidence="2 3">
    <name type="scientific">Triticum urartu</name>
    <name type="common">Red wild einkorn</name>
    <name type="synonym">Crithodium urartu</name>
    <dbReference type="NCBI Taxonomy" id="4572"/>
    <lineage>
        <taxon>Eukaryota</taxon>
        <taxon>Viridiplantae</taxon>
        <taxon>Streptophyta</taxon>
        <taxon>Embryophyta</taxon>
        <taxon>Tracheophyta</taxon>
        <taxon>Spermatophyta</taxon>
        <taxon>Magnoliopsida</taxon>
        <taxon>Liliopsida</taxon>
        <taxon>Poales</taxon>
        <taxon>Poaceae</taxon>
        <taxon>BOP clade</taxon>
        <taxon>Pooideae</taxon>
        <taxon>Triticodae</taxon>
        <taxon>Triticeae</taxon>
        <taxon>Triticinae</taxon>
        <taxon>Triticum</taxon>
    </lineage>
</organism>
<feature type="region of interest" description="Disordered" evidence="1">
    <location>
        <begin position="69"/>
        <end position="100"/>
    </location>
</feature>
<sequence length="184" mass="19982">RPTAITPASSDPREPARDRSPSPASTTAQANAPWCPRARARAAEAGPEALPASTAAAAAAAWLRAWPCSPSASPGSGRPTSPRASSRRRCKHPLSPPHHPQWRWLATQRNRAEFAGFSAFSPRLRSTKRFGPEERRFDHLAFLNFAQNVVCFVWSFISEHPRAALLHFPPNAAVASLLLYGGCV</sequence>
<dbReference type="EnsemblPlants" id="TuG1812G0700004029.01.T01">
    <property type="protein sequence ID" value="TuG1812G0700004029.01.T01.cds303331"/>
    <property type="gene ID" value="TuG1812G0700004029.01"/>
</dbReference>
<feature type="region of interest" description="Disordered" evidence="1">
    <location>
        <begin position="1"/>
        <end position="48"/>
    </location>
</feature>
<accession>A0A8R7R5B4</accession>
<evidence type="ECO:0000256" key="1">
    <source>
        <dbReference type="SAM" id="MobiDB-lite"/>
    </source>
</evidence>
<evidence type="ECO:0000313" key="2">
    <source>
        <dbReference type="EnsemblPlants" id="TuG1812G0700004029.01.T01.cds303331"/>
    </source>
</evidence>
<reference evidence="3" key="1">
    <citation type="journal article" date="2013" name="Nature">
        <title>Draft genome of the wheat A-genome progenitor Triticum urartu.</title>
        <authorList>
            <person name="Ling H.Q."/>
            <person name="Zhao S."/>
            <person name="Liu D."/>
            <person name="Wang J."/>
            <person name="Sun H."/>
            <person name="Zhang C."/>
            <person name="Fan H."/>
            <person name="Li D."/>
            <person name="Dong L."/>
            <person name="Tao Y."/>
            <person name="Gao C."/>
            <person name="Wu H."/>
            <person name="Li Y."/>
            <person name="Cui Y."/>
            <person name="Guo X."/>
            <person name="Zheng S."/>
            <person name="Wang B."/>
            <person name="Yu K."/>
            <person name="Liang Q."/>
            <person name="Yang W."/>
            <person name="Lou X."/>
            <person name="Chen J."/>
            <person name="Feng M."/>
            <person name="Jian J."/>
            <person name="Zhang X."/>
            <person name="Luo G."/>
            <person name="Jiang Y."/>
            <person name="Liu J."/>
            <person name="Wang Z."/>
            <person name="Sha Y."/>
            <person name="Zhang B."/>
            <person name="Wu H."/>
            <person name="Tang D."/>
            <person name="Shen Q."/>
            <person name="Xue P."/>
            <person name="Zou S."/>
            <person name="Wang X."/>
            <person name="Liu X."/>
            <person name="Wang F."/>
            <person name="Yang Y."/>
            <person name="An X."/>
            <person name="Dong Z."/>
            <person name="Zhang K."/>
            <person name="Zhang X."/>
            <person name="Luo M.C."/>
            <person name="Dvorak J."/>
            <person name="Tong Y."/>
            <person name="Wang J."/>
            <person name="Yang H."/>
            <person name="Li Z."/>
            <person name="Wang D."/>
            <person name="Zhang A."/>
            <person name="Wang J."/>
        </authorList>
    </citation>
    <scope>NUCLEOTIDE SEQUENCE</scope>
    <source>
        <strain evidence="3">cv. G1812</strain>
    </source>
</reference>
<evidence type="ECO:0000313" key="3">
    <source>
        <dbReference type="Proteomes" id="UP000015106"/>
    </source>
</evidence>
<reference evidence="2" key="2">
    <citation type="submission" date="2018-03" db="EMBL/GenBank/DDBJ databases">
        <title>The Triticum urartu genome reveals the dynamic nature of wheat genome evolution.</title>
        <authorList>
            <person name="Ling H."/>
            <person name="Ma B."/>
            <person name="Shi X."/>
            <person name="Liu H."/>
            <person name="Dong L."/>
            <person name="Sun H."/>
            <person name="Cao Y."/>
            <person name="Gao Q."/>
            <person name="Zheng S."/>
            <person name="Li Y."/>
            <person name="Yu Y."/>
            <person name="Du H."/>
            <person name="Qi M."/>
            <person name="Li Y."/>
            <person name="Yu H."/>
            <person name="Cui Y."/>
            <person name="Wang N."/>
            <person name="Chen C."/>
            <person name="Wu H."/>
            <person name="Zhao Y."/>
            <person name="Zhang J."/>
            <person name="Li Y."/>
            <person name="Zhou W."/>
            <person name="Zhang B."/>
            <person name="Hu W."/>
            <person name="Eijk M."/>
            <person name="Tang J."/>
            <person name="Witsenboer H."/>
            <person name="Zhao S."/>
            <person name="Li Z."/>
            <person name="Zhang A."/>
            <person name="Wang D."/>
            <person name="Liang C."/>
        </authorList>
    </citation>
    <scope>NUCLEOTIDE SEQUENCE [LARGE SCALE GENOMIC DNA]</scope>
    <source>
        <strain evidence="2">cv. G1812</strain>
    </source>
</reference>
<dbReference type="Gramene" id="TuG1812G0700004029.01.T01">
    <property type="protein sequence ID" value="TuG1812G0700004029.01.T01.cds303331"/>
    <property type="gene ID" value="TuG1812G0700004029.01"/>
</dbReference>
<name>A0A8R7R5B4_TRIUA</name>
<keyword evidence="3" id="KW-1185">Reference proteome</keyword>
<protein>
    <submittedName>
        <fullName evidence="2">Uncharacterized protein</fullName>
    </submittedName>
</protein>
<gene>
    <name evidence="2" type="primary">LOC125520304</name>
</gene>
<feature type="compositionally biased region" description="Low complexity" evidence="1">
    <location>
        <begin position="69"/>
        <end position="84"/>
    </location>
</feature>
<reference evidence="2" key="3">
    <citation type="submission" date="2022-06" db="UniProtKB">
        <authorList>
            <consortium name="EnsemblPlants"/>
        </authorList>
    </citation>
    <scope>IDENTIFICATION</scope>
</reference>